<dbReference type="InterPro" id="IPR005802">
    <property type="entry name" value="ADC_synth_comp_1"/>
</dbReference>
<dbReference type="InterPro" id="IPR019999">
    <property type="entry name" value="Anth_synth_I-like"/>
</dbReference>
<keyword evidence="7" id="KW-0456">Lyase</keyword>
<dbReference type="RefSeq" id="WP_077323022.1">
    <property type="nucleotide sequence ID" value="NZ_CABEHT010000001.1"/>
</dbReference>
<comment type="cofactor">
    <cofactor evidence="1 5">
        <name>pyridoxal 5'-phosphate</name>
        <dbReference type="ChEBI" id="CHEBI:597326"/>
    </cofactor>
</comment>
<dbReference type="InterPro" id="IPR043131">
    <property type="entry name" value="BCAT-like_N"/>
</dbReference>
<dbReference type="Gene3D" id="3.20.10.10">
    <property type="entry name" value="D-amino Acid Aminotransferase, subunit A, domain 2"/>
    <property type="match status" value="1"/>
</dbReference>
<evidence type="ECO:0000256" key="2">
    <source>
        <dbReference type="ARBA" id="ARBA00009320"/>
    </source>
</evidence>
<evidence type="ECO:0000256" key="4">
    <source>
        <dbReference type="RuleBase" id="RU004106"/>
    </source>
</evidence>
<dbReference type="Pfam" id="PF00425">
    <property type="entry name" value="Chorismate_bind"/>
    <property type="match status" value="1"/>
</dbReference>
<dbReference type="Gene3D" id="3.30.470.10">
    <property type="match status" value="1"/>
</dbReference>
<dbReference type="GO" id="GO:0046820">
    <property type="term" value="F:4-amino-4-deoxychorismate synthase activity"/>
    <property type="evidence" value="ECO:0007669"/>
    <property type="project" value="UniProtKB-EC"/>
</dbReference>
<keyword evidence="7" id="KW-0808">Transferase</keyword>
<dbReference type="PANTHER" id="PTHR11236:SF50">
    <property type="entry name" value="AMINODEOXYCHORISMATE SYNTHASE COMPONENT 1"/>
    <property type="match status" value="1"/>
</dbReference>
<evidence type="ECO:0000256" key="3">
    <source>
        <dbReference type="ARBA" id="ARBA00022898"/>
    </source>
</evidence>
<dbReference type="GO" id="GO:0016829">
    <property type="term" value="F:lyase activity"/>
    <property type="evidence" value="ECO:0007669"/>
    <property type="project" value="UniProtKB-KW"/>
</dbReference>
<dbReference type="AlphaFoldDB" id="A0A4U9XHM2"/>
<dbReference type="Gene3D" id="3.60.120.10">
    <property type="entry name" value="Anthranilate synthase"/>
    <property type="match status" value="1"/>
</dbReference>
<dbReference type="SUPFAM" id="SSF56752">
    <property type="entry name" value="D-aminoacid aminotransferase-like PLP-dependent enzymes"/>
    <property type="match status" value="1"/>
</dbReference>
<dbReference type="NCBIfam" id="TIGR00553">
    <property type="entry name" value="pabB"/>
    <property type="match status" value="1"/>
</dbReference>
<reference evidence="7 8" key="1">
    <citation type="submission" date="2019-05" db="EMBL/GenBank/DDBJ databases">
        <authorList>
            <consortium name="Pathogen Informatics"/>
        </authorList>
    </citation>
    <scope>NUCLEOTIDE SEQUENCE [LARGE SCALE GENOMIC DNA]</scope>
    <source>
        <strain evidence="7 8">NCTC5386</strain>
    </source>
</reference>
<dbReference type="PANTHER" id="PTHR11236">
    <property type="entry name" value="AMINOBENZOATE/ANTHRANILATE SYNTHASE"/>
    <property type="match status" value="1"/>
</dbReference>
<dbReference type="EC" id="4.1.3.-" evidence="7"/>
<dbReference type="InterPro" id="IPR036038">
    <property type="entry name" value="Aminotransferase-like"/>
</dbReference>
<name>A0A4U9XHM2_9STRE</name>
<dbReference type="Proteomes" id="UP000394068">
    <property type="component" value="Unassembled WGS sequence"/>
</dbReference>
<organism evidence="7 8">
    <name type="scientific">Streptococcus pseudoporcinus</name>
    <dbReference type="NCBI Taxonomy" id="361101"/>
    <lineage>
        <taxon>Bacteria</taxon>
        <taxon>Bacillati</taxon>
        <taxon>Bacillota</taxon>
        <taxon>Bacilli</taxon>
        <taxon>Lactobacillales</taxon>
        <taxon>Streptococcaceae</taxon>
        <taxon>Streptococcus</taxon>
    </lineage>
</organism>
<dbReference type="SUPFAM" id="SSF56322">
    <property type="entry name" value="ADC synthase"/>
    <property type="match status" value="1"/>
</dbReference>
<dbReference type="PROSITE" id="PS00770">
    <property type="entry name" value="AA_TRANSFER_CLASS_4"/>
    <property type="match status" value="1"/>
</dbReference>
<dbReference type="GO" id="GO:0009396">
    <property type="term" value="P:folic acid-containing compound biosynthetic process"/>
    <property type="evidence" value="ECO:0007669"/>
    <property type="project" value="InterPro"/>
</dbReference>
<proteinExistence type="inferred from homology"/>
<comment type="similarity">
    <text evidence="2 4">Belongs to the class-IV pyridoxal-phosphate-dependent aminotransferase family.</text>
</comment>
<keyword evidence="7" id="KW-0032">Aminotransferase</keyword>
<dbReference type="InterPro" id="IPR005801">
    <property type="entry name" value="ADC_synthase"/>
</dbReference>
<evidence type="ECO:0000259" key="6">
    <source>
        <dbReference type="Pfam" id="PF00425"/>
    </source>
</evidence>
<evidence type="ECO:0000313" key="8">
    <source>
        <dbReference type="Proteomes" id="UP000394068"/>
    </source>
</evidence>
<sequence length="581" mass="66276">MHRKTIIDFKELGQRYLFENPLLELIAEELDQVGSVIKQVQYYQQLGYYVVGYLSYEAASFFDKALQTHDTRLGKEYFAYFTVHKECQMEDFRLDYDNLDLPNHWISATQKKAYQKAIEIIHSNMRQGNTYQVNYTIQLTQELDLAKSLAIYNKLLVEQAAGYNAYIAHDDFAVISASPELFFKQEGNTLTTKPMKGTTKRGVNSWCDQKEHDWLQADGKNRSENMMIVDLLRNDMGKICQTGSIRVDKLCELEKYSTVWQMTSTVRGELKPNCDLMAILTALFPCGSITGAPKVSTMAIIKALEPKPRGVYCGSIGICLPDGRRIFNVPIRTLQLTDNQATYGVGGGITWQSKWEEEFEEVHQKTAILYRHKQVFDLKTTAKVEQKKIILLDHHLNRLKEAATYFAYPYDELTLRKRLKSYLEKKDEASYRLTVSLSKNGDINLSDQFLEPLPLTFLNAQLTLQDKDVVNSAFTYFKTSYRPHITPKPYEQVFYNQEGQLLESSIGNLFVQLGQTLYTPPVAAGILPGLFRQELLATGQAQEKWLTLTDLKSATAIFGGNAVRGLYLLNIDLLSDAKSTN</sequence>
<evidence type="ECO:0000256" key="1">
    <source>
        <dbReference type="ARBA" id="ARBA00001933"/>
    </source>
</evidence>
<protein>
    <submittedName>
        <fullName evidence="7">Para-aminobenzoate synthetase componentI/4-amino-4-deoxychorismate lyase</fullName>
        <ecNumber evidence="7">2.6.1.85</ecNumber>
        <ecNumber evidence="7">4.1.3.-</ecNumber>
    </submittedName>
</protein>
<evidence type="ECO:0000256" key="5">
    <source>
        <dbReference type="RuleBase" id="RU004516"/>
    </source>
</evidence>
<accession>A0A4U9XHM2</accession>
<dbReference type="EMBL" id="CABEHT010000001">
    <property type="protein sequence ID" value="VTS12469.1"/>
    <property type="molecule type" value="Genomic_DNA"/>
</dbReference>
<dbReference type="PRINTS" id="PR00095">
    <property type="entry name" value="ANTSNTHASEI"/>
</dbReference>
<evidence type="ECO:0000313" key="7">
    <source>
        <dbReference type="EMBL" id="VTS12469.1"/>
    </source>
</evidence>
<feature type="domain" description="Chorismate-utilising enzyme C-terminal" evidence="6">
    <location>
        <begin position="111"/>
        <end position="365"/>
    </location>
</feature>
<dbReference type="InterPro" id="IPR001544">
    <property type="entry name" value="Aminotrans_IV"/>
</dbReference>
<dbReference type="EC" id="2.6.1.85" evidence="7"/>
<keyword evidence="3 5" id="KW-0663">Pyridoxal phosphate</keyword>
<dbReference type="GO" id="GO:0000162">
    <property type="term" value="P:L-tryptophan biosynthetic process"/>
    <property type="evidence" value="ECO:0007669"/>
    <property type="project" value="TreeGrafter"/>
</dbReference>
<dbReference type="Pfam" id="PF01063">
    <property type="entry name" value="Aminotran_4"/>
    <property type="match status" value="1"/>
</dbReference>
<dbReference type="InterPro" id="IPR018300">
    <property type="entry name" value="Aminotrans_IV_CS"/>
</dbReference>
<gene>
    <name evidence="7" type="primary">pabB</name>
    <name evidence="7" type="ORF">NCTC5386_00281</name>
</gene>
<dbReference type="InterPro" id="IPR043132">
    <property type="entry name" value="BCAT-like_C"/>
</dbReference>
<dbReference type="InterPro" id="IPR015890">
    <property type="entry name" value="Chorismate_C"/>
</dbReference>